<reference evidence="1 2" key="1">
    <citation type="journal article" date="2019" name="Commun. Biol.">
        <title>The bagworm genome reveals a unique fibroin gene that provides high tensile strength.</title>
        <authorList>
            <person name="Kono N."/>
            <person name="Nakamura H."/>
            <person name="Ohtoshi R."/>
            <person name="Tomita M."/>
            <person name="Numata K."/>
            <person name="Arakawa K."/>
        </authorList>
    </citation>
    <scope>NUCLEOTIDE SEQUENCE [LARGE SCALE GENOMIC DNA]</scope>
</reference>
<sequence>MYNRACVALIEDNTRGMTVVLRRGRSGGVHKMAFERRTRARATAPRQSRSTAAPINWSETGFKGECAFGLGITPISVLKPVVIQVSCPNFSPQVYRDSKELPRLPTLKPVMTQTSGLKSVVTQVNCPDFDTKAGRNSKEFLRLRISSRS</sequence>
<name>A0A4C1UAY5_EUMVA</name>
<protein>
    <submittedName>
        <fullName evidence="1">Uncharacterized protein</fullName>
    </submittedName>
</protein>
<organism evidence="1 2">
    <name type="scientific">Eumeta variegata</name>
    <name type="common">Bagworm moth</name>
    <name type="synonym">Eumeta japonica</name>
    <dbReference type="NCBI Taxonomy" id="151549"/>
    <lineage>
        <taxon>Eukaryota</taxon>
        <taxon>Metazoa</taxon>
        <taxon>Ecdysozoa</taxon>
        <taxon>Arthropoda</taxon>
        <taxon>Hexapoda</taxon>
        <taxon>Insecta</taxon>
        <taxon>Pterygota</taxon>
        <taxon>Neoptera</taxon>
        <taxon>Endopterygota</taxon>
        <taxon>Lepidoptera</taxon>
        <taxon>Glossata</taxon>
        <taxon>Ditrysia</taxon>
        <taxon>Tineoidea</taxon>
        <taxon>Psychidae</taxon>
        <taxon>Oiketicinae</taxon>
        <taxon>Eumeta</taxon>
    </lineage>
</organism>
<dbReference type="AlphaFoldDB" id="A0A4C1UAY5"/>
<evidence type="ECO:0000313" key="1">
    <source>
        <dbReference type="EMBL" id="GBP23561.1"/>
    </source>
</evidence>
<proteinExistence type="predicted"/>
<gene>
    <name evidence="1" type="ORF">EVAR_12844_1</name>
</gene>
<keyword evidence="2" id="KW-1185">Reference proteome</keyword>
<comment type="caution">
    <text evidence="1">The sequence shown here is derived from an EMBL/GenBank/DDBJ whole genome shotgun (WGS) entry which is preliminary data.</text>
</comment>
<accession>A0A4C1UAY5</accession>
<dbReference type="Proteomes" id="UP000299102">
    <property type="component" value="Unassembled WGS sequence"/>
</dbReference>
<dbReference type="EMBL" id="BGZK01000151">
    <property type="protein sequence ID" value="GBP23561.1"/>
    <property type="molecule type" value="Genomic_DNA"/>
</dbReference>
<evidence type="ECO:0000313" key="2">
    <source>
        <dbReference type="Proteomes" id="UP000299102"/>
    </source>
</evidence>